<dbReference type="EMBL" id="CP036290">
    <property type="protein sequence ID" value="QDU85429.1"/>
    <property type="molecule type" value="Genomic_DNA"/>
</dbReference>
<dbReference type="SUPFAM" id="SSF51658">
    <property type="entry name" value="Xylose isomerase-like"/>
    <property type="match status" value="1"/>
</dbReference>
<keyword evidence="3" id="KW-1185">Reference proteome</keyword>
<feature type="domain" description="Xylose isomerase-like TIM barrel" evidence="1">
    <location>
        <begin position="68"/>
        <end position="290"/>
    </location>
</feature>
<dbReference type="PROSITE" id="PS51318">
    <property type="entry name" value="TAT"/>
    <property type="match status" value="1"/>
</dbReference>
<reference evidence="2 3" key="1">
    <citation type="submission" date="2019-02" db="EMBL/GenBank/DDBJ databases">
        <title>Deep-cultivation of Planctomycetes and their phenomic and genomic characterization uncovers novel biology.</title>
        <authorList>
            <person name="Wiegand S."/>
            <person name="Jogler M."/>
            <person name="Boedeker C."/>
            <person name="Pinto D."/>
            <person name="Vollmers J."/>
            <person name="Rivas-Marin E."/>
            <person name="Kohn T."/>
            <person name="Peeters S.H."/>
            <person name="Heuer A."/>
            <person name="Rast P."/>
            <person name="Oberbeckmann S."/>
            <person name="Bunk B."/>
            <person name="Jeske O."/>
            <person name="Meyerdierks A."/>
            <person name="Storesund J.E."/>
            <person name="Kallscheuer N."/>
            <person name="Luecker S."/>
            <person name="Lage O.M."/>
            <person name="Pohl T."/>
            <person name="Merkel B.J."/>
            <person name="Hornburger P."/>
            <person name="Mueller R.-W."/>
            <person name="Bruemmer F."/>
            <person name="Labrenz M."/>
            <person name="Spormann A.M."/>
            <person name="Op den Camp H."/>
            <person name="Overmann J."/>
            <person name="Amann R."/>
            <person name="Jetten M.S.M."/>
            <person name="Mascher T."/>
            <person name="Medema M.H."/>
            <person name="Devos D.P."/>
            <person name="Kaster A.-K."/>
            <person name="Ovreas L."/>
            <person name="Rohde M."/>
            <person name="Galperin M.Y."/>
            <person name="Jogler C."/>
        </authorList>
    </citation>
    <scope>NUCLEOTIDE SEQUENCE [LARGE SCALE GENOMIC DNA]</scope>
    <source>
        <strain evidence="2 3">Pla163</strain>
    </source>
</reference>
<keyword evidence="2" id="KW-0413">Isomerase</keyword>
<evidence type="ECO:0000313" key="3">
    <source>
        <dbReference type="Proteomes" id="UP000319342"/>
    </source>
</evidence>
<evidence type="ECO:0000259" key="1">
    <source>
        <dbReference type="Pfam" id="PF01261"/>
    </source>
</evidence>
<protein>
    <submittedName>
        <fullName evidence="2">Xylose isomerase-like TIM barrel</fullName>
    </submittedName>
</protein>
<name>A0A518D1V2_9BACT</name>
<evidence type="ECO:0000313" key="2">
    <source>
        <dbReference type="EMBL" id="QDU85429.1"/>
    </source>
</evidence>
<dbReference type="InterPro" id="IPR036237">
    <property type="entry name" value="Xyl_isomerase-like_sf"/>
</dbReference>
<accession>A0A518D1V2</accession>
<gene>
    <name evidence="2" type="ORF">Pla163_25580</name>
</gene>
<dbReference type="Gene3D" id="3.20.20.150">
    <property type="entry name" value="Divalent-metal-dependent TIM barrel enzymes"/>
    <property type="match status" value="1"/>
</dbReference>
<dbReference type="Pfam" id="PF01261">
    <property type="entry name" value="AP_endonuc_2"/>
    <property type="match status" value="1"/>
</dbReference>
<proteinExistence type="predicted"/>
<dbReference type="Proteomes" id="UP000319342">
    <property type="component" value="Chromosome"/>
</dbReference>
<dbReference type="InterPro" id="IPR013022">
    <property type="entry name" value="Xyl_isomerase-like_TIM-brl"/>
</dbReference>
<organism evidence="2 3">
    <name type="scientific">Rohdeia mirabilis</name>
    <dbReference type="NCBI Taxonomy" id="2528008"/>
    <lineage>
        <taxon>Bacteria</taxon>
        <taxon>Pseudomonadati</taxon>
        <taxon>Planctomycetota</taxon>
        <taxon>Planctomycetia</taxon>
        <taxon>Planctomycetia incertae sedis</taxon>
        <taxon>Rohdeia</taxon>
    </lineage>
</organism>
<dbReference type="RefSeq" id="WP_419185885.1">
    <property type="nucleotide sequence ID" value="NZ_CP036290.1"/>
</dbReference>
<dbReference type="AlphaFoldDB" id="A0A518D1V2"/>
<sequence>MRPAVANRRVFLGLAAGLAGSGLLDSILPTSIAHGRAAVRMAAPTAAQATAAPALQIGVCAGPDRAPALARAGADFVELACQRDLAGSWSSTELRERLDALRALAVPARAANSFLPGRLRCTGPNADHDAVLDEARMVFERAHAVGIDTVTFGSAAARTPPDGYAHADAELQLVALLARLAEPAREAGVVLCLEPLQRSETDFVNRVSEGLRLVRAVDHDHVRLTADLFHMAREDEGADVLVRAAPYVHHLHVAENEGRRAPGVHGDDFVPALRALVAAGFRGRVSVECRFVDFDAELPRALSTLRSQLAAACE</sequence>
<dbReference type="PANTHER" id="PTHR12110">
    <property type="entry name" value="HYDROXYPYRUVATE ISOMERASE"/>
    <property type="match status" value="1"/>
</dbReference>
<dbReference type="InterPro" id="IPR050312">
    <property type="entry name" value="IolE/XylAMocC-like"/>
</dbReference>
<dbReference type="InterPro" id="IPR006311">
    <property type="entry name" value="TAT_signal"/>
</dbReference>
<dbReference type="GO" id="GO:0016853">
    <property type="term" value="F:isomerase activity"/>
    <property type="evidence" value="ECO:0007669"/>
    <property type="project" value="UniProtKB-KW"/>
</dbReference>